<comment type="caution">
    <text evidence="1">The sequence shown here is derived from an EMBL/GenBank/DDBJ whole genome shotgun (WGS) entry which is preliminary data.</text>
</comment>
<organism evidence="1 2">
    <name type="scientific">Tagetes erecta</name>
    <name type="common">African marigold</name>
    <dbReference type="NCBI Taxonomy" id="13708"/>
    <lineage>
        <taxon>Eukaryota</taxon>
        <taxon>Viridiplantae</taxon>
        <taxon>Streptophyta</taxon>
        <taxon>Embryophyta</taxon>
        <taxon>Tracheophyta</taxon>
        <taxon>Spermatophyta</taxon>
        <taxon>Magnoliopsida</taxon>
        <taxon>eudicotyledons</taxon>
        <taxon>Gunneridae</taxon>
        <taxon>Pentapetalae</taxon>
        <taxon>asterids</taxon>
        <taxon>campanulids</taxon>
        <taxon>Asterales</taxon>
        <taxon>Asteraceae</taxon>
        <taxon>Asteroideae</taxon>
        <taxon>Heliantheae alliance</taxon>
        <taxon>Tageteae</taxon>
        <taxon>Tagetes</taxon>
    </lineage>
</organism>
<dbReference type="EMBL" id="JAUHHV010000008">
    <property type="protein sequence ID" value="KAK1415719.1"/>
    <property type="molecule type" value="Genomic_DNA"/>
</dbReference>
<reference evidence="1" key="1">
    <citation type="journal article" date="2023" name="bioRxiv">
        <title>Improved chromosome-level genome assembly for marigold (Tagetes erecta).</title>
        <authorList>
            <person name="Jiang F."/>
            <person name="Yuan L."/>
            <person name="Wang S."/>
            <person name="Wang H."/>
            <person name="Xu D."/>
            <person name="Wang A."/>
            <person name="Fan W."/>
        </authorList>
    </citation>
    <scope>NUCLEOTIDE SEQUENCE</scope>
    <source>
        <strain evidence="1">WSJ</strain>
        <tissue evidence="1">Leaf</tissue>
    </source>
</reference>
<protein>
    <submittedName>
        <fullName evidence="1">Uncharacterized protein</fullName>
    </submittedName>
</protein>
<evidence type="ECO:0000313" key="1">
    <source>
        <dbReference type="EMBL" id="KAK1415719.1"/>
    </source>
</evidence>
<keyword evidence="2" id="KW-1185">Reference proteome</keyword>
<sequence>MPIFHACGRYQSAQRTRSRRLSITISTCLRQLRVRLLLIHPSSLVNQNDNKSQLLKQTPVHGLAGATPETETISKNHKILTPPPFSSSKISSLLFRLLYFPLSHFPATHDVVVHNVVTLSRLSSFSDYQINPVNFFPKLPQFTIQDRVSFPDHTLLLVSVDTISPISIDGYRLECVYKSNKSDQDIKLRNVLSLDEYKEDSLLRLLVRCPLSPENFSLRSLFSNRVVVVVVVVVAGDEDDNGGGSDGGGYGGR</sequence>
<evidence type="ECO:0000313" key="2">
    <source>
        <dbReference type="Proteomes" id="UP001229421"/>
    </source>
</evidence>
<dbReference type="AlphaFoldDB" id="A0AAD8K3I3"/>
<proteinExistence type="predicted"/>
<name>A0AAD8K3I3_TARER</name>
<gene>
    <name evidence="1" type="ORF">QVD17_31504</name>
</gene>
<accession>A0AAD8K3I3</accession>
<dbReference type="Proteomes" id="UP001229421">
    <property type="component" value="Unassembled WGS sequence"/>
</dbReference>